<feature type="region of interest" description="Disordered" evidence="1">
    <location>
        <begin position="1"/>
        <end position="21"/>
    </location>
</feature>
<proteinExistence type="predicted"/>
<evidence type="ECO:0000313" key="3">
    <source>
        <dbReference type="EMBL" id="MDH1057094.1"/>
    </source>
</evidence>
<evidence type="ECO:0000256" key="1">
    <source>
        <dbReference type="SAM" id="MobiDB-lite"/>
    </source>
</evidence>
<accession>A0AA42N5Y6</accession>
<organism evidence="3 4">
    <name type="scientific">Aquipseudomonas alcaligenes</name>
    <name type="common">Pseudomonas alcaligenes</name>
    <dbReference type="NCBI Taxonomy" id="43263"/>
    <lineage>
        <taxon>Bacteria</taxon>
        <taxon>Pseudomonadati</taxon>
        <taxon>Pseudomonadota</taxon>
        <taxon>Gammaproteobacteria</taxon>
        <taxon>Pseudomonadales</taxon>
        <taxon>Pseudomonadaceae</taxon>
        <taxon>Aquipseudomonas</taxon>
    </lineage>
</organism>
<dbReference type="InterPro" id="IPR008727">
    <property type="entry name" value="PAAR_motif"/>
</dbReference>
<evidence type="ECO:0000313" key="4">
    <source>
        <dbReference type="Proteomes" id="UP001158730"/>
    </source>
</evidence>
<gene>
    <name evidence="3" type="ORF">N5C05_20325</name>
    <name evidence="2" type="ORF">N7380_03185</name>
</gene>
<dbReference type="CDD" id="cd14743">
    <property type="entry name" value="PAAR_CT_1"/>
    <property type="match status" value="1"/>
</dbReference>
<dbReference type="AlphaFoldDB" id="A0AA42N5Y6"/>
<dbReference type="EMBL" id="JAODZF010000002">
    <property type="protein sequence ID" value="MDH0141307.1"/>
    <property type="molecule type" value="Genomic_DNA"/>
</dbReference>
<dbReference type="Gene3D" id="2.60.200.60">
    <property type="match status" value="2"/>
</dbReference>
<dbReference type="Proteomes" id="UP001158058">
    <property type="component" value="Unassembled WGS sequence"/>
</dbReference>
<sequence length="180" mass="18512">MAKPAARLSDPTSCPVPGHGVNPITAGSPNVLFDALPAARQNDPSACGSPLVSGLSSTVIINGLPAATVGSGGAHGNFVIAGSGTVLIGDSHSSAPFQAPAPIQFARTYAQVFIITDSETGQPLAYREYVARVEDKEVFGVTDANGLAQVEAPSENAAISIHVLFRSPARTLDEFKENTQ</sequence>
<protein>
    <submittedName>
        <fullName evidence="3">PAAR domain-containing protein</fullName>
    </submittedName>
</protein>
<dbReference type="RefSeq" id="WP_142134081.1">
    <property type="nucleotide sequence ID" value="NZ_JAOBYN010000026.1"/>
</dbReference>
<reference evidence="3" key="1">
    <citation type="submission" date="2022-09" db="EMBL/GenBank/DDBJ databases">
        <title>Intensive care unit water sources are persistently colonized with multi-drug resistant bacteria and are the site of extensive horizontal gene transfer of antibiotic resistance genes.</title>
        <authorList>
            <person name="Diorio-Toth L."/>
        </authorList>
    </citation>
    <scope>NUCLEOTIDE SEQUENCE</scope>
    <source>
        <strain evidence="3">GD03990</strain>
        <strain evidence="2">GD04146</strain>
    </source>
</reference>
<name>A0AA42N5Y6_AQUAC</name>
<comment type="caution">
    <text evidence="3">The sequence shown here is derived from an EMBL/GenBank/DDBJ whole genome shotgun (WGS) entry which is preliminary data.</text>
</comment>
<dbReference type="EMBL" id="JAOBYN010000026">
    <property type="protein sequence ID" value="MDH1057094.1"/>
    <property type="molecule type" value="Genomic_DNA"/>
</dbReference>
<evidence type="ECO:0000313" key="2">
    <source>
        <dbReference type="EMBL" id="MDH0141307.1"/>
    </source>
</evidence>
<dbReference type="Proteomes" id="UP001158730">
    <property type="component" value="Unassembled WGS sequence"/>
</dbReference>
<dbReference type="Pfam" id="PF05488">
    <property type="entry name" value="PAAR_motif"/>
    <property type="match status" value="1"/>
</dbReference>